<reference evidence="7" key="4">
    <citation type="submission" date="2019-03" db="UniProtKB">
        <authorList>
            <consortium name="EnsemblPlants"/>
        </authorList>
    </citation>
    <scope>IDENTIFICATION</scope>
</reference>
<sequence length="113" mass="11994">EDAPERPAHVKYELRDSPGIFPVVIYGFQHYISMLGSIILVPLVMVPAMGGSADDTAAVVSTVLLVSGLTTLLHTLFGTRLPLVQGPSFVYLAPALAIINSPEFFGLNDNGAI</sequence>
<reference evidence="8" key="2">
    <citation type="journal article" date="2017" name="Nat. Plants">
        <title>The Aegilops tauschii genome reveals multiple impacts of transposons.</title>
        <authorList>
            <person name="Zhao G."/>
            <person name="Zou C."/>
            <person name="Li K."/>
            <person name="Wang K."/>
            <person name="Li T."/>
            <person name="Gao L."/>
            <person name="Zhang X."/>
            <person name="Wang H."/>
            <person name="Yang Z."/>
            <person name="Liu X."/>
            <person name="Jiang W."/>
            <person name="Mao L."/>
            <person name="Kong X."/>
            <person name="Jiao Y."/>
            <person name="Jia J."/>
        </authorList>
    </citation>
    <scope>NUCLEOTIDE SEQUENCE [LARGE SCALE GENOMIC DNA]</scope>
    <source>
        <strain evidence="8">cv. AL8/78</strain>
    </source>
</reference>
<evidence type="ECO:0000256" key="3">
    <source>
        <dbReference type="ARBA" id="ARBA00022692"/>
    </source>
</evidence>
<dbReference type="Gramene" id="AET3Gv20829600.5">
    <property type="protein sequence ID" value="AET3Gv20829600.5"/>
    <property type="gene ID" value="AET3Gv20829600"/>
</dbReference>
<keyword evidence="3 6" id="KW-0812">Transmembrane</keyword>
<keyword evidence="4 6" id="KW-1133">Transmembrane helix</keyword>
<organism evidence="7 8">
    <name type="scientific">Aegilops tauschii subsp. strangulata</name>
    <name type="common">Goatgrass</name>
    <dbReference type="NCBI Taxonomy" id="200361"/>
    <lineage>
        <taxon>Eukaryota</taxon>
        <taxon>Viridiplantae</taxon>
        <taxon>Streptophyta</taxon>
        <taxon>Embryophyta</taxon>
        <taxon>Tracheophyta</taxon>
        <taxon>Spermatophyta</taxon>
        <taxon>Magnoliopsida</taxon>
        <taxon>Liliopsida</taxon>
        <taxon>Poales</taxon>
        <taxon>Poaceae</taxon>
        <taxon>BOP clade</taxon>
        <taxon>Pooideae</taxon>
        <taxon>Triticodae</taxon>
        <taxon>Triticeae</taxon>
        <taxon>Triticinae</taxon>
        <taxon>Aegilops</taxon>
    </lineage>
</organism>
<name>A0A453FYW2_AEGTS</name>
<reference evidence="8" key="1">
    <citation type="journal article" date="2014" name="Science">
        <title>Ancient hybridizations among the ancestral genomes of bread wheat.</title>
        <authorList>
            <consortium name="International Wheat Genome Sequencing Consortium,"/>
            <person name="Marcussen T."/>
            <person name="Sandve S.R."/>
            <person name="Heier L."/>
            <person name="Spannagl M."/>
            <person name="Pfeifer M."/>
            <person name="Jakobsen K.S."/>
            <person name="Wulff B.B."/>
            <person name="Steuernagel B."/>
            <person name="Mayer K.F."/>
            <person name="Olsen O.A."/>
        </authorList>
    </citation>
    <scope>NUCLEOTIDE SEQUENCE [LARGE SCALE GENOMIC DNA]</scope>
    <source>
        <strain evidence="8">cv. AL8/78</strain>
    </source>
</reference>
<dbReference type="InterPro" id="IPR006043">
    <property type="entry name" value="NCS2"/>
</dbReference>
<evidence type="ECO:0000256" key="1">
    <source>
        <dbReference type="ARBA" id="ARBA00004141"/>
    </source>
</evidence>
<evidence type="ECO:0000313" key="8">
    <source>
        <dbReference type="Proteomes" id="UP000015105"/>
    </source>
</evidence>
<evidence type="ECO:0000256" key="6">
    <source>
        <dbReference type="SAM" id="Phobius"/>
    </source>
</evidence>
<protein>
    <submittedName>
        <fullName evidence="7">Uncharacterized protein</fullName>
    </submittedName>
</protein>
<feature type="transmembrane region" description="Helical" evidence="6">
    <location>
        <begin position="20"/>
        <end position="45"/>
    </location>
</feature>
<reference evidence="7" key="3">
    <citation type="journal article" date="2017" name="Nature">
        <title>Genome sequence of the progenitor of the wheat D genome Aegilops tauschii.</title>
        <authorList>
            <person name="Luo M.C."/>
            <person name="Gu Y.Q."/>
            <person name="Puiu D."/>
            <person name="Wang H."/>
            <person name="Twardziok S.O."/>
            <person name="Deal K.R."/>
            <person name="Huo N."/>
            <person name="Zhu T."/>
            <person name="Wang L."/>
            <person name="Wang Y."/>
            <person name="McGuire P.E."/>
            <person name="Liu S."/>
            <person name="Long H."/>
            <person name="Ramasamy R.K."/>
            <person name="Rodriguez J.C."/>
            <person name="Van S.L."/>
            <person name="Yuan L."/>
            <person name="Wang Z."/>
            <person name="Xia Z."/>
            <person name="Xiao L."/>
            <person name="Anderson O.D."/>
            <person name="Ouyang S."/>
            <person name="Liang Y."/>
            <person name="Zimin A.V."/>
            <person name="Pertea G."/>
            <person name="Qi P."/>
            <person name="Bennetzen J.L."/>
            <person name="Dai X."/>
            <person name="Dawson M.W."/>
            <person name="Muller H.G."/>
            <person name="Kugler K."/>
            <person name="Rivarola-Duarte L."/>
            <person name="Spannagl M."/>
            <person name="Mayer K.F.X."/>
            <person name="Lu F.H."/>
            <person name="Bevan M.W."/>
            <person name="Leroy P."/>
            <person name="Li P."/>
            <person name="You F.M."/>
            <person name="Sun Q."/>
            <person name="Liu Z."/>
            <person name="Lyons E."/>
            <person name="Wicker T."/>
            <person name="Salzberg S.L."/>
            <person name="Devos K.M."/>
            <person name="Dvorak J."/>
        </authorList>
    </citation>
    <scope>NUCLEOTIDE SEQUENCE [LARGE SCALE GENOMIC DNA]</scope>
    <source>
        <strain evidence="7">cv. AL8/78</strain>
    </source>
</reference>
<evidence type="ECO:0000313" key="7">
    <source>
        <dbReference type="EnsemblPlants" id="AET3Gv20829600.5"/>
    </source>
</evidence>
<comment type="subcellular location">
    <subcellularLocation>
        <location evidence="1">Membrane</location>
        <topology evidence="1">Multi-pass membrane protein</topology>
    </subcellularLocation>
</comment>
<dbReference type="Proteomes" id="UP000015105">
    <property type="component" value="Chromosome 3D"/>
</dbReference>
<feature type="transmembrane region" description="Helical" evidence="6">
    <location>
        <begin position="57"/>
        <end position="77"/>
    </location>
</feature>
<dbReference type="Pfam" id="PF00860">
    <property type="entry name" value="Xan_ur_permease"/>
    <property type="match status" value="1"/>
</dbReference>
<keyword evidence="5 6" id="KW-0472">Membrane</keyword>
<keyword evidence="8" id="KW-1185">Reference proteome</keyword>
<reference evidence="7" key="5">
    <citation type="journal article" date="2021" name="G3 (Bethesda)">
        <title>Aegilops tauschii genome assembly Aet v5.0 features greater sequence contiguity and improved annotation.</title>
        <authorList>
            <person name="Wang L."/>
            <person name="Zhu T."/>
            <person name="Rodriguez J.C."/>
            <person name="Deal K.R."/>
            <person name="Dubcovsky J."/>
            <person name="McGuire P.E."/>
            <person name="Lux T."/>
            <person name="Spannagl M."/>
            <person name="Mayer K.F.X."/>
            <person name="Baldrich P."/>
            <person name="Meyers B.C."/>
            <person name="Huo N."/>
            <person name="Gu Y.Q."/>
            <person name="Zhou H."/>
            <person name="Devos K.M."/>
            <person name="Bennetzen J.L."/>
            <person name="Unver T."/>
            <person name="Budak H."/>
            <person name="Gulick P.J."/>
            <person name="Galiba G."/>
            <person name="Kalapos B."/>
            <person name="Nelson D.R."/>
            <person name="Li P."/>
            <person name="You F.M."/>
            <person name="Luo M.C."/>
            <person name="Dvorak J."/>
        </authorList>
    </citation>
    <scope>NUCLEOTIDE SEQUENCE [LARGE SCALE GENOMIC DNA]</scope>
    <source>
        <strain evidence="7">cv. AL8/78</strain>
    </source>
</reference>
<dbReference type="GO" id="GO:0016020">
    <property type="term" value="C:membrane"/>
    <property type="evidence" value="ECO:0007669"/>
    <property type="project" value="UniProtKB-SubCell"/>
</dbReference>
<dbReference type="EnsemblPlants" id="AET3Gv20829600.5">
    <property type="protein sequence ID" value="AET3Gv20829600.5"/>
    <property type="gene ID" value="AET3Gv20829600"/>
</dbReference>
<dbReference type="AlphaFoldDB" id="A0A453FYW2"/>
<dbReference type="GO" id="GO:0022857">
    <property type="term" value="F:transmembrane transporter activity"/>
    <property type="evidence" value="ECO:0007669"/>
    <property type="project" value="InterPro"/>
</dbReference>
<comment type="similarity">
    <text evidence="2">Belongs to the nucleobase:cation symporter-2 (NCS2) (TC 2.A.40) family.</text>
</comment>
<evidence type="ECO:0000256" key="2">
    <source>
        <dbReference type="ARBA" id="ARBA00008821"/>
    </source>
</evidence>
<dbReference type="PANTHER" id="PTHR11119">
    <property type="entry name" value="XANTHINE-URACIL / VITAMIN C PERMEASE FAMILY MEMBER"/>
    <property type="match status" value="1"/>
</dbReference>
<evidence type="ECO:0000256" key="5">
    <source>
        <dbReference type="ARBA" id="ARBA00023136"/>
    </source>
</evidence>
<evidence type="ECO:0000256" key="4">
    <source>
        <dbReference type="ARBA" id="ARBA00022989"/>
    </source>
</evidence>
<proteinExistence type="inferred from homology"/>
<accession>A0A453FYW2</accession>